<dbReference type="EMBL" id="HBEO01034399">
    <property type="protein sequence ID" value="CAD8507740.1"/>
    <property type="molecule type" value="Transcribed_RNA"/>
</dbReference>
<dbReference type="InterPro" id="IPR045866">
    <property type="entry name" value="FAM210A/B-like"/>
</dbReference>
<keyword evidence="1" id="KW-1133">Transmembrane helix</keyword>
<evidence type="ECO:0000256" key="1">
    <source>
        <dbReference type="SAM" id="Phobius"/>
    </source>
</evidence>
<sequence length="231" mass="25661">MQPYFLAGLEMSAASRITMLRSSRIALQNLQRLSEEKASLIRIPACQTTLGRAILRGKAKLQQRLSQDCRILRFSNVYPLHFFRRARQNMLQRIKLNSQVLVARSAQFANRGAPRAESGNGGIFSLAARLKDVMQEYGKLAAAFHLSGLVLTTGIFYAGLYMGVVDLEPWFDRLPAQLAESVKNGSGNLAAAFVLAECTAPPRYALTIAVVPKIAPWVRSHSWARRIFGLK</sequence>
<dbReference type="AlphaFoldDB" id="A0A7S0NDV2"/>
<reference evidence="3" key="1">
    <citation type="submission" date="2021-01" db="EMBL/GenBank/DDBJ databases">
        <authorList>
            <person name="Corre E."/>
            <person name="Pelletier E."/>
            <person name="Niang G."/>
            <person name="Scheremetjew M."/>
            <person name="Finn R."/>
            <person name="Kale V."/>
            <person name="Holt S."/>
            <person name="Cochrane G."/>
            <person name="Meng A."/>
            <person name="Brown T."/>
            <person name="Cohen L."/>
        </authorList>
    </citation>
    <scope>NUCLEOTIDE SEQUENCE</scope>
    <source>
        <strain evidence="3">CCMP325</strain>
    </source>
</reference>
<gene>
    <name evidence="3" type="ORF">HPHI1048_LOCUS23292</name>
</gene>
<proteinExistence type="predicted"/>
<dbReference type="GO" id="GO:0005739">
    <property type="term" value="C:mitochondrion"/>
    <property type="evidence" value="ECO:0007669"/>
    <property type="project" value="TreeGrafter"/>
</dbReference>
<dbReference type="PANTHER" id="PTHR21377">
    <property type="entry name" value="PROTEIN FAM210B, MITOCHONDRIAL"/>
    <property type="match status" value="1"/>
</dbReference>
<protein>
    <recommendedName>
        <fullName evidence="2">DUF1279 domain-containing protein</fullName>
    </recommendedName>
</protein>
<evidence type="ECO:0000259" key="2">
    <source>
        <dbReference type="Pfam" id="PF06916"/>
    </source>
</evidence>
<keyword evidence="1" id="KW-0472">Membrane</keyword>
<dbReference type="InterPro" id="IPR009688">
    <property type="entry name" value="FAM210A/B-like_dom"/>
</dbReference>
<accession>A0A7S0NDV2</accession>
<feature type="transmembrane region" description="Helical" evidence="1">
    <location>
        <begin position="140"/>
        <end position="164"/>
    </location>
</feature>
<keyword evidence="1" id="KW-0812">Transmembrane</keyword>
<feature type="domain" description="DUF1279" evidence="2">
    <location>
        <begin position="129"/>
        <end position="212"/>
    </location>
</feature>
<organism evidence="3">
    <name type="scientific">Hanusia phi</name>
    <dbReference type="NCBI Taxonomy" id="3032"/>
    <lineage>
        <taxon>Eukaryota</taxon>
        <taxon>Cryptophyceae</taxon>
        <taxon>Pyrenomonadales</taxon>
        <taxon>Geminigeraceae</taxon>
        <taxon>Hanusia</taxon>
    </lineage>
</organism>
<dbReference type="Pfam" id="PF06916">
    <property type="entry name" value="FAM210A-B_dom"/>
    <property type="match status" value="1"/>
</dbReference>
<name>A0A7S0NDV2_9CRYP</name>
<evidence type="ECO:0000313" key="3">
    <source>
        <dbReference type="EMBL" id="CAD8507740.1"/>
    </source>
</evidence>
<dbReference type="PANTHER" id="PTHR21377:SF0">
    <property type="entry name" value="PROTEIN FAM210B, MITOCHONDRIAL"/>
    <property type="match status" value="1"/>
</dbReference>